<dbReference type="OrthoDB" id="2700at2"/>
<organism evidence="2 3">
    <name type="scientific">Acetomicrobium hydrogeniformans ATCC BAA-1850</name>
    <dbReference type="NCBI Taxonomy" id="592015"/>
    <lineage>
        <taxon>Bacteria</taxon>
        <taxon>Thermotogati</taxon>
        <taxon>Synergistota</taxon>
        <taxon>Synergistia</taxon>
        <taxon>Synergistales</taxon>
        <taxon>Acetomicrobiaceae</taxon>
        <taxon>Acetomicrobium</taxon>
    </lineage>
</organism>
<proteinExistence type="predicted"/>
<dbReference type="STRING" id="592015.HMPREF1705_04196"/>
<feature type="signal peptide" evidence="1">
    <location>
        <begin position="1"/>
        <end position="24"/>
    </location>
</feature>
<evidence type="ECO:0000313" key="3">
    <source>
        <dbReference type="Proteomes" id="UP000005273"/>
    </source>
</evidence>
<dbReference type="EMBL" id="ACJX03000001">
    <property type="protein sequence ID" value="KRT34942.1"/>
    <property type="molecule type" value="Genomic_DNA"/>
</dbReference>
<evidence type="ECO:0000313" key="2">
    <source>
        <dbReference type="EMBL" id="KRT34942.1"/>
    </source>
</evidence>
<keyword evidence="3" id="KW-1185">Reference proteome</keyword>
<keyword evidence="1" id="KW-0732">Signal</keyword>
<feature type="chain" id="PRO_5006666431" description="Flagellar assembly protein T C-terminal domain-containing protein" evidence="1">
    <location>
        <begin position="25"/>
        <end position="272"/>
    </location>
</feature>
<dbReference type="RefSeq" id="WP_009202409.1">
    <property type="nucleotide sequence ID" value="NZ_ACJX03000001.1"/>
</dbReference>
<sequence>MTKVQIMSLFTVLLFFLSPSHIEANVLPVKIYVDEVKNETELKIYENRFAIAQDILPEKIKNEFIRLLKHSPLIDVVPVDSSDSTMAKLSLSSFVPKRSNNLGTTTKAKIHLRAEYYEPGSTQPRRCEYFVTDSRWKPLYEEDVFKTPWWDRFEKTVYWQGIKKALREAKDDLYAALAGQGVRGRIIEASDQRGQFGQKRFFCNLGFRDSIGKGDTLLVINQRRLNSGYDYYEIKGRLKVITAYENLSLVEAIEENPKDPILSGDAVLLSIN</sequence>
<comment type="caution">
    <text evidence="2">The sequence shown here is derived from an EMBL/GenBank/DDBJ whole genome shotgun (WGS) entry which is preliminary data.</text>
</comment>
<dbReference type="Proteomes" id="UP000005273">
    <property type="component" value="Unassembled WGS sequence"/>
</dbReference>
<reference evidence="3" key="1">
    <citation type="submission" date="2012-09" db="EMBL/GenBank/DDBJ databases">
        <authorList>
            <person name="Weinstock G."/>
            <person name="Sodergren E."/>
            <person name="Clifton S."/>
            <person name="Fulton L."/>
            <person name="Fulton B."/>
            <person name="Courtney L."/>
            <person name="Fronick C."/>
            <person name="Harrison M."/>
            <person name="Strong C."/>
            <person name="Farmer C."/>
            <person name="Delehaunty K."/>
            <person name="Markovic C."/>
            <person name="Hall O."/>
            <person name="Minx P."/>
            <person name="Tomlinson C."/>
            <person name="Mitreva M."/>
            <person name="Nelson J."/>
            <person name="Hou S."/>
            <person name="Wollam A."/>
            <person name="Pepin K.H."/>
            <person name="Johnson M."/>
            <person name="Bhonagiri V."/>
            <person name="Nash W.E."/>
            <person name="Suruliraj S."/>
            <person name="Warren W."/>
            <person name="Chinwalla A."/>
            <person name="Mardis E.R."/>
            <person name="Wilson R.K."/>
        </authorList>
    </citation>
    <scope>NUCLEOTIDE SEQUENCE [LARGE SCALE GENOMIC DNA]</scope>
    <source>
        <strain evidence="3">OS1</strain>
    </source>
</reference>
<dbReference type="AlphaFoldDB" id="A0A0T5XAL2"/>
<evidence type="ECO:0008006" key="4">
    <source>
        <dbReference type="Google" id="ProtNLM"/>
    </source>
</evidence>
<evidence type="ECO:0000256" key="1">
    <source>
        <dbReference type="SAM" id="SignalP"/>
    </source>
</evidence>
<protein>
    <recommendedName>
        <fullName evidence="4">Flagellar assembly protein T C-terminal domain-containing protein</fullName>
    </recommendedName>
</protein>
<accession>A0A0T5XAL2</accession>
<gene>
    <name evidence="2" type="ORF">HMPREF1705_04196</name>
</gene>
<name>A0A0T5XAL2_9BACT</name>
<dbReference type="eggNOG" id="ENOG5032RPK">
    <property type="taxonomic scope" value="Bacteria"/>
</dbReference>